<evidence type="ECO:0000313" key="2">
    <source>
        <dbReference type="Proteomes" id="UP000283627"/>
    </source>
</evidence>
<proteinExistence type="predicted"/>
<comment type="caution">
    <text evidence="1">The sequence shown here is derived from an EMBL/GenBank/DDBJ whole genome shotgun (WGS) entry which is preliminary data.</text>
</comment>
<gene>
    <name evidence="1" type="ORF">BK665_12615</name>
</gene>
<dbReference type="Proteomes" id="UP000283627">
    <property type="component" value="Unassembled WGS sequence"/>
</dbReference>
<sequence>MKELSIEEIKALPAATGKFSAEVSSRPNESFVAQEVIFRQDPVYEDQYRVGGRIETAEQFTTVIFNIPKNIQDGEHDIGFESSVTAIYADDRDFDGHAVPAVSGKINLKFDRENNTISASDFRFRTPGTPGLEVYLGKFSIRM</sequence>
<organism evidence="1 2">
    <name type="scientific">Pseudomonas frederiksbergensis</name>
    <dbReference type="NCBI Taxonomy" id="104087"/>
    <lineage>
        <taxon>Bacteria</taxon>
        <taxon>Pseudomonadati</taxon>
        <taxon>Pseudomonadota</taxon>
        <taxon>Gammaproteobacteria</taxon>
        <taxon>Pseudomonadales</taxon>
        <taxon>Pseudomonadaceae</taxon>
        <taxon>Pseudomonas</taxon>
    </lineage>
</organism>
<reference evidence="1 2" key="1">
    <citation type="submission" date="2016-10" db="EMBL/GenBank/DDBJ databases">
        <title>Comparative genome analysis of multiple Pseudomonas spp. focuses on biocontrol and plant growth promoting traits.</title>
        <authorList>
            <person name="Tao X.-Y."/>
            <person name="Taylor C.G."/>
        </authorList>
    </citation>
    <scope>NUCLEOTIDE SEQUENCE [LARGE SCALE GENOMIC DNA]</scope>
    <source>
        <strain evidence="1 2">39A2</strain>
    </source>
</reference>
<name>A0A423KMP2_9PSED</name>
<accession>A0A423KMP2</accession>
<evidence type="ECO:0000313" key="1">
    <source>
        <dbReference type="EMBL" id="RON55148.1"/>
    </source>
</evidence>
<dbReference type="AlphaFoldDB" id="A0A423KMP2"/>
<protein>
    <submittedName>
        <fullName evidence="1">Uncharacterized protein</fullName>
    </submittedName>
</protein>
<dbReference type="RefSeq" id="WP_123406201.1">
    <property type="nucleotide sequence ID" value="NZ_MOBP01000006.1"/>
</dbReference>
<dbReference type="EMBL" id="MOBP01000006">
    <property type="protein sequence ID" value="RON55148.1"/>
    <property type="molecule type" value="Genomic_DNA"/>
</dbReference>